<proteinExistence type="predicted"/>
<reference evidence="3" key="1">
    <citation type="submission" date="2013-04" db="EMBL/GenBank/DDBJ databases">
        <authorList>
            <person name="Harkins D.M."/>
            <person name="Durkin A.S."/>
            <person name="Selengut J.D."/>
            <person name="Sanka R."/>
            <person name="DePew J."/>
            <person name="Purushe J."/>
            <person name="Ahmed A."/>
            <person name="van der Linden H."/>
            <person name="Goris M.G.A."/>
            <person name="Hartskeerl R.A."/>
            <person name="Vinetz J.M."/>
            <person name="Sutton G.G."/>
            <person name="Nelson W.C."/>
            <person name="Fouts D.E."/>
        </authorList>
    </citation>
    <scope>NUCLEOTIDE SEQUENCE [LARGE SCALE GENOMIC DNA]</scope>
    <source>
        <strain evidence="3">BUT 6</strain>
    </source>
</reference>
<organism evidence="3 4">
    <name type="scientific">Leptospira fainei serovar Hurstbridge str. BUT 6</name>
    <dbReference type="NCBI Taxonomy" id="1193011"/>
    <lineage>
        <taxon>Bacteria</taxon>
        <taxon>Pseudomonadati</taxon>
        <taxon>Spirochaetota</taxon>
        <taxon>Spirochaetia</taxon>
        <taxon>Leptospirales</taxon>
        <taxon>Leptospiraceae</taxon>
        <taxon>Leptospira</taxon>
    </lineage>
</organism>
<sequence length="341" mass="38254">MKLPEFFFKTWGYLKSNPGISLFLTNLFLALILLLARDPWEAFKDTYAHADPFFPVTESDIAKVIIGRKGEAVVLARTIDSWEVSLPNGTEGQGDNERIETFLKGILALRKYTLLSQGNAPRSFAPEFGLDGDEPSVEVFDASESSLGILYLGSLATRHAGMYVLEPKSGKIWLVRENLKLLSGNSKPDYFFSRSLISEAISGTPIQSVRLTFSGHPEKNFSLVNSAGEWNLSAAEFSKPAAVEEVNVFIEALFRLKADEILFENKEEIVPVRSDENFQIELKSASETELLSPIGKTKQGSWIFRRKDLNYKLILDPWTLEPILRKDLADFTSYKGAHSFQ</sequence>
<dbReference type="EMBL" id="AKWZ02000002">
    <property type="protein sequence ID" value="EPG76005.1"/>
    <property type="molecule type" value="Genomic_DNA"/>
</dbReference>
<feature type="domain" description="DUF4340" evidence="2">
    <location>
        <begin position="86"/>
        <end position="269"/>
    </location>
</feature>
<keyword evidence="1" id="KW-1133">Transmembrane helix</keyword>
<evidence type="ECO:0000259" key="2">
    <source>
        <dbReference type="Pfam" id="PF14238"/>
    </source>
</evidence>
<comment type="caution">
    <text evidence="3">The sequence shown here is derived from an EMBL/GenBank/DDBJ whole genome shotgun (WGS) entry which is preliminary data.</text>
</comment>
<dbReference type="RefSeq" id="WP_016548116.1">
    <property type="nucleotide sequence ID" value="NZ_AKWZ02000002.1"/>
</dbReference>
<evidence type="ECO:0000256" key="1">
    <source>
        <dbReference type="SAM" id="Phobius"/>
    </source>
</evidence>
<dbReference type="InterPro" id="IPR025641">
    <property type="entry name" value="DUF4340"/>
</dbReference>
<dbReference type="Proteomes" id="UP000014540">
    <property type="component" value="Unassembled WGS sequence"/>
</dbReference>
<evidence type="ECO:0000313" key="4">
    <source>
        <dbReference type="Proteomes" id="UP000014540"/>
    </source>
</evidence>
<keyword evidence="4" id="KW-1185">Reference proteome</keyword>
<dbReference type="OrthoDB" id="345790at2"/>
<accession>S3VHU4</accession>
<keyword evidence="1" id="KW-0472">Membrane</keyword>
<dbReference type="AlphaFoldDB" id="S3VHU4"/>
<evidence type="ECO:0000313" key="3">
    <source>
        <dbReference type="EMBL" id="EPG76005.1"/>
    </source>
</evidence>
<dbReference type="STRING" id="1193011.LEP1GSC058_0562"/>
<protein>
    <submittedName>
        <fullName evidence="3">PF14238 domain protein</fullName>
    </submittedName>
</protein>
<gene>
    <name evidence="3" type="ORF">LEP1GSC058_0562</name>
</gene>
<feature type="transmembrane region" description="Helical" evidence="1">
    <location>
        <begin position="20"/>
        <end position="36"/>
    </location>
</feature>
<dbReference type="Pfam" id="PF14238">
    <property type="entry name" value="DUF4340"/>
    <property type="match status" value="1"/>
</dbReference>
<name>S3VHU4_9LEPT</name>
<keyword evidence="1" id="KW-0812">Transmembrane</keyword>